<dbReference type="PANTHER" id="PTHR42718:SF46">
    <property type="entry name" value="BLR6921 PROTEIN"/>
    <property type="match status" value="1"/>
</dbReference>
<dbReference type="InterPro" id="IPR036259">
    <property type="entry name" value="MFS_trans_sf"/>
</dbReference>
<feature type="transmembrane region" description="Helical" evidence="8">
    <location>
        <begin position="181"/>
        <end position="198"/>
    </location>
</feature>
<dbReference type="AlphaFoldDB" id="A0A6I2F6K4"/>
<feature type="domain" description="Major facilitator superfamily (MFS) profile" evidence="9">
    <location>
        <begin position="82"/>
        <end position="536"/>
    </location>
</feature>
<feature type="transmembrane region" description="Helical" evidence="8">
    <location>
        <begin position="210"/>
        <end position="231"/>
    </location>
</feature>
<evidence type="ECO:0000256" key="1">
    <source>
        <dbReference type="ARBA" id="ARBA00004651"/>
    </source>
</evidence>
<comment type="caution">
    <text evidence="10">The sequence shown here is derived from an EMBL/GenBank/DDBJ whole genome shotgun (WGS) entry which is preliminary data.</text>
</comment>
<gene>
    <name evidence="10" type="ORF">GE115_10220</name>
</gene>
<feature type="transmembrane region" description="Helical" evidence="8">
    <location>
        <begin position="431"/>
        <end position="452"/>
    </location>
</feature>
<protein>
    <submittedName>
        <fullName evidence="10">DHA2 family efflux MFS transporter permease subunit</fullName>
    </submittedName>
</protein>
<feature type="transmembrane region" description="Helical" evidence="8">
    <location>
        <begin position="148"/>
        <end position="175"/>
    </location>
</feature>
<evidence type="ECO:0000256" key="7">
    <source>
        <dbReference type="SAM" id="MobiDB-lite"/>
    </source>
</evidence>
<organism evidence="10 11">
    <name type="scientific">Agromyces agglutinans</name>
    <dbReference type="NCBI Taxonomy" id="2662258"/>
    <lineage>
        <taxon>Bacteria</taxon>
        <taxon>Bacillati</taxon>
        <taxon>Actinomycetota</taxon>
        <taxon>Actinomycetes</taxon>
        <taxon>Micrococcales</taxon>
        <taxon>Microbacteriaceae</taxon>
        <taxon>Agromyces</taxon>
    </lineage>
</organism>
<keyword evidence="3" id="KW-1003">Cell membrane</keyword>
<keyword evidence="6 8" id="KW-0472">Membrane</keyword>
<comment type="subcellular location">
    <subcellularLocation>
        <location evidence="1">Cell membrane</location>
        <topology evidence="1">Multi-pass membrane protein</topology>
    </subcellularLocation>
</comment>
<reference evidence="10 11" key="1">
    <citation type="submission" date="2019-10" db="EMBL/GenBank/DDBJ databases">
        <authorList>
            <person name="Nie G."/>
            <person name="Ming H."/>
            <person name="Yi B."/>
        </authorList>
    </citation>
    <scope>NUCLEOTIDE SEQUENCE [LARGE SCALE GENOMIC DNA]</scope>
    <source>
        <strain evidence="10 11">CFH 90414</strain>
    </source>
</reference>
<evidence type="ECO:0000256" key="5">
    <source>
        <dbReference type="ARBA" id="ARBA00022989"/>
    </source>
</evidence>
<evidence type="ECO:0000256" key="2">
    <source>
        <dbReference type="ARBA" id="ARBA00022448"/>
    </source>
</evidence>
<dbReference type="PROSITE" id="PS50850">
    <property type="entry name" value="MFS"/>
    <property type="match status" value="1"/>
</dbReference>
<keyword evidence="2" id="KW-0813">Transport</keyword>
<keyword evidence="4 8" id="KW-0812">Transmembrane</keyword>
<feature type="transmembrane region" description="Helical" evidence="8">
    <location>
        <begin position="83"/>
        <end position="105"/>
    </location>
</feature>
<feature type="transmembrane region" description="Helical" evidence="8">
    <location>
        <begin position="295"/>
        <end position="318"/>
    </location>
</feature>
<feature type="transmembrane region" description="Helical" evidence="8">
    <location>
        <begin position="403"/>
        <end position="425"/>
    </location>
</feature>
<feature type="region of interest" description="Disordered" evidence="7">
    <location>
        <begin position="1"/>
        <end position="22"/>
    </location>
</feature>
<dbReference type="PANTHER" id="PTHR42718">
    <property type="entry name" value="MAJOR FACILITATOR SUPERFAMILY MULTIDRUG TRANSPORTER MFSC"/>
    <property type="match status" value="1"/>
</dbReference>
<dbReference type="CDD" id="cd17321">
    <property type="entry name" value="MFS_MMR_MDR_like"/>
    <property type="match status" value="1"/>
</dbReference>
<dbReference type="InterPro" id="IPR020846">
    <property type="entry name" value="MFS_dom"/>
</dbReference>
<evidence type="ECO:0000259" key="9">
    <source>
        <dbReference type="PROSITE" id="PS50850"/>
    </source>
</evidence>
<dbReference type="Pfam" id="PF07690">
    <property type="entry name" value="MFS_1"/>
    <property type="match status" value="1"/>
</dbReference>
<dbReference type="SUPFAM" id="SSF103473">
    <property type="entry name" value="MFS general substrate transporter"/>
    <property type="match status" value="1"/>
</dbReference>
<dbReference type="EMBL" id="WJIF01000005">
    <property type="protein sequence ID" value="MRG60239.1"/>
    <property type="molecule type" value="Genomic_DNA"/>
</dbReference>
<evidence type="ECO:0000256" key="3">
    <source>
        <dbReference type="ARBA" id="ARBA00022475"/>
    </source>
</evidence>
<dbReference type="Proteomes" id="UP000431080">
    <property type="component" value="Unassembled WGS sequence"/>
</dbReference>
<feature type="transmembrane region" description="Helical" evidence="8">
    <location>
        <begin position="368"/>
        <end position="391"/>
    </location>
</feature>
<dbReference type="InterPro" id="IPR011701">
    <property type="entry name" value="MFS"/>
</dbReference>
<dbReference type="Gene3D" id="1.20.1720.10">
    <property type="entry name" value="Multidrug resistance protein D"/>
    <property type="match status" value="1"/>
</dbReference>
<dbReference type="NCBIfam" id="TIGR00711">
    <property type="entry name" value="efflux_EmrB"/>
    <property type="match status" value="1"/>
</dbReference>
<dbReference type="InterPro" id="IPR004638">
    <property type="entry name" value="EmrB-like"/>
</dbReference>
<feature type="transmembrane region" description="Helical" evidence="8">
    <location>
        <begin position="237"/>
        <end position="257"/>
    </location>
</feature>
<evidence type="ECO:0000313" key="11">
    <source>
        <dbReference type="Proteomes" id="UP000431080"/>
    </source>
</evidence>
<feature type="transmembrane region" description="Helical" evidence="8">
    <location>
        <begin position="473"/>
        <end position="492"/>
    </location>
</feature>
<evidence type="ECO:0000256" key="6">
    <source>
        <dbReference type="ARBA" id="ARBA00023136"/>
    </source>
</evidence>
<dbReference type="GO" id="GO:0022857">
    <property type="term" value="F:transmembrane transporter activity"/>
    <property type="evidence" value="ECO:0007669"/>
    <property type="project" value="InterPro"/>
</dbReference>
<keyword evidence="11" id="KW-1185">Reference proteome</keyword>
<evidence type="ECO:0000256" key="4">
    <source>
        <dbReference type="ARBA" id="ARBA00022692"/>
    </source>
</evidence>
<feature type="transmembrane region" description="Helical" evidence="8">
    <location>
        <begin position="339"/>
        <end position="362"/>
    </location>
</feature>
<accession>A0A6I2F6K4</accession>
<evidence type="ECO:0000313" key="10">
    <source>
        <dbReference type="EMBL" id="MRG60239.1"/>
    </source>
</evidence>
<name>A0A6I2F6K4_9MICO</name>
<feature type="transmembrane region" description="Helical" evidence="8">
    <location>
        <begin position="269"/>
        <end position="289"/>
    </location>
</feature>
<sequence>MPRRDPSARHPSCAGGHPAARPPSRLCRHVSIAAIPFVELVRPHDPHGVDAAVRSVMSDERVASDDRSHDAAASPDPRRWKALAVLGAAFFMVILDSTIVLTAIPSIQSSLDLSVTGVQWVITGYAVAFGSLLLFFGRVADVLGRRRVFLVGTVVFVIASSVCGLADTAAVLVIARLAQGVSAAIMAPSALAIVIGVFRDPAERNRALGLWGALGGVGATAGLLLGGVITASLGWEWIFLINVPVGIAVLVLVPPLVGESREHGAPRRFDVAGAVTITTALVLLISAVVNAPDAGWTGATTLIQLAGAVALFVLFVAIESRSAAPLVPLRIFRLRTLTAGNLLILAIGLAVDGMLFPLTLYAQQVLGFTALQFGLMSAVMTGMSVVGAFAGQAAVTRFGMRPVAVAAALLIVAGTVLLTSVSTGGTFFGDLFWPLVIFGPGMGAAFVTAQIAALHGVPDAESGLAAGLVDTSFHLGGALGIAVVSAVAVAVIDAGGSPAPPSPETLTDGLRAAFAAAAVFAAAGLAAALLLPGRGRRRTSSAASSG</sequence>
<dbReference type="Gene3D" id="1.20.1250.20">
    <property type="entry name" value="MFS general substrate transporter like domains"/>
    <property type="match status" value="1"/>
</dbReference>
<dbReference type="GO" id="GO:0005886">
    <property type="term" value="C:plasma membrane"/>
    <property type="evidence" value="ECO:0007669"/>
    <property type="project" value="UniProtKB-SubCell"/>
</dbReference>
<evidence type="ECO:0000256" key="8">
    <source>
        <dbReference type="SAM" id="Phobius"/>
    </source>
</evidence>
<proteinExistence type="predicted"/>
<feature type="transmembrane region" description="Helical" evidence="8">
    <location>
        <begin position="512"/>
        <end position="531"/>
    </location>
</feature>
<feature type="transmembrane region" description="Helical" evidence="8">
    <location>
        <begin position="117"/>
        <end position="136"/>
    </location>
</feature>
<keyword evidence="5 8" id="KW-1133">Transmembrane helix</keyword>